<reference evidence="8 9" key="1">
    <citation type="submission" date="2019-11" db="EMBL/GenBank/DDBJ databases">
        <title>Spirosoma endbachense sp. nov., isolated from a natural salt meadow.</title>
        <authorList>
            <person name="Rojas J."/>
            <person name="Ambika Manirajan B."/>
            <person name="Ratering S."/>
            <person name="Suarez C."/>
            <person name="Geissler-Plaum R."/>
            <person name="Schnell S."/>
        </authorList>
    </citation>
    <scope>NUCLEOTIDE SEQUENCE [LARGE SCALE GENOMIC DNA]</scope>
    <source>
        <strain evidence="8 9">I-24</strain>
    </source>
</reference>
<dbReference type="InterPro" id="IPR011990">
    <property type="entry name" value="TPR-like_helical_dom_sf"/>
</dbReference>
<dbReference type="InterPro" id="IPR033985">
    <property type="entry name" value="SusD-like_N"/>
</dbReference>
<dbReference type="RefSeq" id="WP_162390725.1">
    <property type="nucleotide sequence ID" value="NZ_CP045997.1"/>
</dbReference>
<evidence type="ECO:0000313" key="8">
    <source>
        <dbReference type="EMBL" id="QHW00334.1"/>
    </source>
</evidence>
<gene>
    <name evidence="8" type="ORF">GJR95_37270</name>
</gene>
<dbReference type="Pfam" id="PF14322">
    <property type="entry name" value="SusD-like_3"/>
    <property type="match status" value="1"/>
</dbReference>
<dbReference type="AlphaFoldDB" id="A0A6P1W4H7"/>
<dbReference type="PROSITE" id="PS51257">
    <property type="entry name" value="PROKAR_LIPOPROTEIN"/>
    <property type="match status" value="1"/>
</dbReference>
<evidence type="ECO:0000259" key="7">
    <source>
        <dbReference type="Pfam" id="PF14322"/>
    </source>
</evidence>
<organism evidence="8 9">
    <name type="scientific">Spirosoma endbachense</name>
    <dbReference type="NCBI Taxonomy" id="2666025"/>
    <lineage>
        <taxon>Bacteria</taxon>
        <taxon>Pseudomonadati</taxon>
        <taxon>Bacteroidota</taxon>
        <taxon>Cytophagia</taxon>
        <taxon>Cytophagales</taxon>
        <taxon>Cytophagaceae</taxon>
        <taxon>Spirosoma</taxon>
    </lineage>
</organism>
<evidence type="ECO:0000256" key="1">
    <source>
        <dbReference type="ARBA" id="ARBA00004442"/>
    </source>
</evidence>
<proteinExistence type="inferred from homology"/>
<comment type="similarity">
    <text evidence="2">Belongs to the SusD family.</text>
</comment>
<evidence type="ECO:0000256" key="5">
    <source>
        <dbReference type="ARBA" id="ARBA00023237"/>
    </source>
</evidence>
<dbReference type="KEGG" id="senf:GJR95_37270"/>
<evidence type="ECO:0000259" key="6">
    <source>
        <dbReference type="Pfam" id="PF07980"/>
    </source>
</evidence>
<dbReference type="SUPFAM" id="SSF48452">
    <property type="entry name" value="TPR-like"/>
    <property type="match status" value="1"/>
</dbReference>
<keyword evidence="4" id="KW-0472">Membrane</keyword>
<sequence>MKTQYTIYLYARFTGLFLLVSGCDEKFVDLTPQDVIPVQQYYKTEADIRSALTGTYGNLRGIYNSFWQYTELPSDNTQSFPESESGSGEYDKLTWRSTSAGVSTAWNDAYRTIAGANVILARIESVTMDATLKNQYIGEAKFLRALMYFNLVRLFDGVPIILKEITSEAEAYTYTRNTAAEVYAQIEKDLLDAEKILPAKYTGTNVGRATSGAAKSLLGKVYVQEKKYAEAAAKLAEVVNSGIYRILPNLADVFGVGKDNNDEIVFGVQYVSSGFGEGNSYAYVFAPGNSGTQFVGVTAGGTNIGTQDLYDAFEAGDLRRDAFLGVYKFGGNALIYYWSKKFVYKITQLNEGENDWPVLRYADVVLLYAEALNQTGKTTEALAQINVIRKRAGLANLSGLSAADTQLSVEKERRLELCFEGHRWHDLIRWGKDVATMQAFKAKYSTLDVALKNMSVAPERKLFPIPFREISLNAAFTQNPGY</sequence>
<protein>
    <submittedName>
        <fullName evidence="8">RagB/SusD family nutrient uptake outer membrane protein</fullName>
    </submittedName>
</protein>
<name>A0A6P1W4H7_9BACT</name>
<evidence type="ECO:0000313" key="9">
    <source>
        <dbReference type="Proteomes" id="UP000464577"/>
    </source>
</evidence>
<dbReference type="CDD" id="cd08977">
    <property type="entry name" value="SusD"/>
    <property type="match status" value="1"/>
</dbReference>
<dbReference type="Gene3D" id="1.25.40.390">
    <property type="match status" value="1"/>
</dbReference>
<keyword evidence="9" id="KW-1185">Reference proteome</keyword>
<keyword evidence="3" id="KW-0732">Signal</keyword>
<evidence type="ECO:0000256" key="2">
    <source>
        <dbReference type="ARBA" id="ARBA00006275"/>
    </source>
</evidence>
<dbReference type="Pfam" id="PF07980">
    <property type="entry name" value="SusD_RagB"/>
    <property type="match status" value="1"/>
</dbReference>
<dbReference type="Proteomes" id="UP000464577">
    <property type="component" value="Chromosome"/>
</dbReference>
<dbReference type="EMBL" id="CP045997">
    <property type="protein sequence ID" value="QHW00334.1"/>
    <property type="molecule type" value="Genomic_DNA"/>
</dbReference>
<accession>A0A6P1W4H7</accession>
<dbReference type="GO" id="GO:0009279">
    <property type="term" value="C:cell outer membrane"/>
    <property type="evidence" value="ECO:0007669"/>
    <property type="project" value="UniProtKB-SubCell"/>
</dbReference>
<comment type="subcellular location">
    <subcellularLocation>
        <location evidence="1">Cell outer membrane</location>
    </subcellularLocation>
</comment>
<feature type="domain" description="SusD-like N-terminal" evidence="7">
    <location>
        <begin position="46"/>
        <end position="222"/>
    </location>
</feature>
<keyword evidence="5" id="KW-0998">Cell outer membrane</keyword>
<dbReference type="InterPro" id="IPR012944">
    <property type="entry name" value="SusD_RagB_dom"/>
</dbReference>
<evidence type="ECO:0000256" key="4">
    <source>
        <dbReference type="ARBA" id="ARBA00023136"/>
    </source>
</evidence>
<feature type="domain" description="RagB/SusD" evidence="6">
    <location>
        <begin position="335"/>
        <end position="482"/>
    </location>
</feature>
<evidence type="ECO:0000256" key="3">
    <source>
        <dbReference type="ARBA" id="ARBA00022729"/>
    </source>
</evidence>